<feature type="transmembrane region" description="Helical" evidence="1">
    <location>
        <begin position="7"/>
        <end position="25"/>
    </location>
</feature>
<dbReference type="EMBL" id="PDKN01000001">
    <property type="protein sequence ID" value="RXJ60448.1"/>
    <property type="molecule type" value="Genomic_DNA"/>
</dbReference>
<dbReference type="AlphaFoldDB" id="A0A4V1LP98"/>
<accession>A0A4V1LP98</accession>
<sequence length="337" mass="38620">MGLKKYIVASIIFIAVIAGYVFSIAQTQYEIKLFESTFSLPVAVWVSIPLVVLFIASVLHMIFYGLKNYISDMSVNKDEENILKSLKNSLVQKDETIKFKNPILKDMHELLSSATVNLKKDSLSTNNKELNELAQQLIDIKNGKYVNLSVKLPSNNTWMIKNTINKINEQVEFALDVLKRPNNYSQEEVEAAFTKVIDEKSMTSVKKVLPNIKLTKAMLQELFKRDSVQEEFSLSKEELLKQIKSVEFDKNEYLDIAKLYKSSLTPDEIIEIFEVLSNEKEEALSAYVYVLFEFEMIDKIRDIFASTADDELTAFKALLDLKDAGKNYTLDAICYYN</sequence>
<comment type="caution">
    <text evidence="2">The sequence shown here is derived from an EMBL/GenBank/DDBJ whole genome shotgun (WGS) entry which is preliminary data.</text>
</comment>
<proteinExistence type="predicted"/>
<name>A0A4V1LP98_9BACT</name>
<evidence type="ECO:0000256" key="1">
    <source>
        <dbReference type="SAM" id="Phobius"/>
    </source>
</evidence>
<keyword evidence="1" id="KW-1133">Transmembrane helix</keyword>
<dbReference type="RefSeq" id="WP_128994584.1">
    <property type="nucleotide sequence ID" value="NZ_PDKN01000001.1"/>
</dbReference>
<gene>
    <name evidence="2" type="ORF">CRV04_00040</name>
</gene>
<dbReference type="Proteomes" id="UP000290657">
    <property type="component" value="Unassembled WGS sequence"/>
</dbReference>
<evidence type="ECO:0008006" key="4">
    <source>
        <dbReference type="Google" id="ProtNLM"/>
    </source>
</evidence>
<dbReference type="OrthoDB" id="5338103at2"/>
<organism evidence="2 3">
    <name type="scientific">Candidatus Marinarcus aquaticus</name>
    <dbReference type="NCBI Taxonomy" id="2044504"/>
    <lineage>
        <taxon>Bacteria</taxon>
        <taxon>Pseudomonadati</taxon>
        <taxon>Campylobacterota</taxon>
        <taxon>Epsilonproteobacteria</taxon>
        <taxon>Campylobacterales</taxon>
        <taxon>Arcobacteraceae</taxon>
        <taxon>Candidatus Marinarcus</taxon>
    </lineage>
</organism>
<reference evidence="2 3" key="1">
    <citation type="submission" date="2017-10" db="EMBL/GenBank/DDBJ databases">
        <title>Genomics of the genus Arcobacter.</title>
        <authorList>
            <person name="Perez-Cataluna A."/>
            <person name="Figueras M.J."/>
        </authorList>
    </citation>
    <scope>NUCLEOTIDE SEQUENCE [LARGE SCALE GENOMIC DNA]</scope>
    <source>
        <strain evidence="2 3">CECT 8987</strain>
    </source>
</reference>
<protein>
    <recommendedName>
        <fullName evidence="4">LapA family protein</fullName>
    </recommendedName>
</protein>
<keyword evidence="1" id="KW-0472">Membrane</keyword>
<evidence type="ECO:0000313" key="2">
    <source>
        <dbReference type="EMBL" id="RXJ60448.1"/>
    </source>
</evidence>
<evidence type="ECO:0000313" key="3">
    <source>
        <dbReference type="Proteomes" id="UP000290657"/>
    </source>
</evidence>
<keyword evidence="3" id="KW-1185">Reference proteome</keyword>
<feature type="transmembrane region" description="Helical" evidence="1">
    <location>
        <begin position="45"/>
        <end position="66"/>
    </location>
</feature>
<keyword evidence="1" id="KW-0812">Transmembrane</keyword>